<keyword evidence="3" id="KW-1185">Reference proteome</keyword>
<evidence type="ECO:0000313" key="2">
    <source>
        <dbReference type="EMBL" id="EPD32303.1"/>
    </source>
</evidence>
<dbReference type="OrthoDB" id="8772678at2"/>
<comment type="similarity">
    <text evidence="1">Belongs to the ROK (NagC/XylR) family.</text>
</comment>
<dbReference type="InterPro" id="IPR000600">
    <property type="entry name" value="ROK"/>
</dbReference>
<evidence type="ECO:0008006" key="4">
    <source>
        <dbReference type="Google" id="ProtNLM"/>
    </source>
</evidence>
<dbReference type="Proteomes" id="UP000014417">
    <property type="component" value="Unassembled WGS sequence"/>
</dbReference>
<dbReference type="AlphaFoldDB" id="S2VXS8"/>
<evidence type="ECO:0000313" key="3">
    <source>
        <dbReference type="Proteomes" id="UP000014417"/>
    </source>
</evidence>
<evidence type="ECO:0000256" key="1">
    <source>
        <dbReference type="ARBA" id="ARBA00006479"/>
    </source>
</evidence>
<dbReference type="InterPro" id="IPR049874">
    <property type="entry name" value="ROK_cs"/>
</dbReference>
<dbReference type="PANTHER" id="PTHR18964:SF169">
    <property type="entry name" value="N-ACETYLMANNOSAMINE KINASE"/>
    <property type="match status" value="1"/>
</dbReference>
<dbReference type="EMBL" id="AGZR01000009">
    <property type="protein sequence ID" value="EPD32303.1"/>
    <property type="molecule type" value="Genomic_DNA"/>
</dbReference>
<organism evidence="2 3">
    <name type="scientific">Propionimicrobium lymphophilum ACS-093-V-SCH5</name>
    <dbReference type="NCBI Taxonomy" id="883161"/>
    <lineage>
        <taxon>Bacteria</taxon>
        <taxon>Bacillati</taxon>
        <taxon>Actinomycetota</taxon>
        <taxon>Actinomycetes</taxon>
        <taxon>Propionibacteriales</taxon>
        <taxon>Propionibacteriaceae</taxon>
        <taxon>Propionimicrobium</taxon>
    </lineage>
</organism>
<dbReference type="InterPro" id="IPR043129">
    <property type="entry name" value="ATPase_NBD"/>
</dbReference>
<protein>
    <recommendedName>
        <fullName evidence="4">ROK family protein (Putative glucokinase)</fullName>
    </recommendedName>
</protein>
<comment type="caution">
    <text evidence="2">The sequence shown here is derived from an EMBL/GenBank/DDBJ whole genome shotgun (WGS) entry which is preliminary data.</text>
</comment>
<reference evidence="2 3" key="1">
    <citation type="submission" date="2013-04" db="EMBL/GenBank/DDBJ databases">
        <title>The Genome Sequence of Propionimicrobium lymphophilum ACS-093-V-SCH5.</title>
        <authorList>
            <consortium name="The Broad Institute Genomics Platform"/>
            <person name="Earl A."/>
            <person name="Ward D."/>
            <person name="Feldgarden M."/>
            <person name="Gevers D."/>
            <person name="Saerens B."/>
            <person name="Vaneechoutte M."/>
            <person name="Walker B."/>
            <person name="Young S."/>
            <person name="Zeng Q."/>
            <person name="Gargeya S."/>
            <person name="Fitzgerald M."/>
            <person name="Haas B."/>
            <person name="Abouelleil A."/>
            <person name="Allen A.W."/>
            <person name="Alvarado L."/>
            <person name="Arachchi H.M."/>
            <person name="Berlin A.M."/>
            <person name="Chapman S.B."/>
            <person name="Gainer-Dewar J."/>
            <person name="Goldberg J."/>
            <person name="Griggs A."/>
            <person name="Gujja S."/>
            <person name="Hansen M."/>
            <person name="Howarth C."/>
            <person name="Imamovic A."/>
            <person name="Ireland A."/>
            <person name="Larimer J."/>
            <person name="McCowan C."/>
            <person name="Murphy C."/>
            <person name="Pearson M."/>
            <person name="Poon T.W."/>
            <person name="Priest M."/>
            <person name="Roberts A."/>
            <person name="Saif S."/>
            <person name="Shea T."/>
            <person name="Sisk P."/>
            <person name="Sykes S."/>
            <person name="Wortman J."/>
            <person name="Nusbaum C."/>
            <person name="Birren B."/>
        </authorList>
    </citation>
    <scope>NUCLEOTIDE SEQUENCE [LARGE SCALE GENOMIC DNA]</scope>
    <source>
        <strain evidence="2 3">ACS-093-V-SCH5</strain>
    </source>
</reference>
<accession>S2VXS8</accession>
<gene>
    <name evidence="2" type="ORF">HMPREF9306_01872</name>
</gene>
<dbReference type="PROSITE" id="PS01125">
    <property type="entry name" value="ROK"/>
    <property type="match status" value="1"/>
</dbReference>
<dbReference type="SUPFAM" id="SSF53067">
    <property type="entry name" value="Actin-like ATPase domain"/>
    <property type="match status" value="1"/>
</dbReference>
<dbReference type="RefSeq" id="WP_016456678.1">
    <property type="nucleotide sequence ID" value="NZ_KE150269.1"/>
</dbReference>
<sequence length="367" mass="37522">MVDADPSRAGISILGLDIGGTKIASAVVTFLAGQISCDDFAAGEKPRLSQAKSIATEASRGGRAVLESVADLVEEQIRLALEGGKLLRGIAIASAGVVDAVNGKIVSATDTMPGWGGQPLGKYLAERFGLPVRVLNDVHGHAMGEVTYGAGNGAKTALVFAVGTGLGGAAVINGEILFGAHSVAGHFGHINHPYAAGLVCSCRHEGHIESVASGSGAARLYAKRQAEAGVPGESFARQAAASLTGIADLPEIAYRTSPGEQRPVVVRGGRELKELADAGDEFAKKVFVDGAFALGQVIGGLANSFDPDVIILSGSLIKVGDYWLAALKDGYRSQAMAGTTKTPIVEGNLGDNAAIIGAGVHFMRTIR</sequence>
<dbReference type="PANTHER" id="PTHR18964">
    <property type="entry name" value="ROK (REPRESSOR, ORF, KINASE) FAMILY"/>
    <property type="match status" value="1"/>
</dbReference>
<dbReference type="Pfam" id="PF00480">
    <property type="entry name" value="ROK"/>
    <property type="match status" value="1"/>
</dbReference>
<dbReference type="Gene3D" id="3.30.420.40">
    <property type="match status" value="2"/>
</dbReference>
<name>S2VXS8_9ACTN</name>
<dbReference type="HOGENOM" id="CLU_036604_0_4_11"/>
<dbReference type="STRING" id="883161.HMPREF9306_01872"/>
<proteinExistence type="inferred from homology"/>
<dbReference type="PATRIC" id="fig|883161.3.peg.1859"/>